<dbReference type="EMBL" id="QQPC01000067">
    <property type="protein sequence ID" value="REA80767.1"/>
    <property type="molecule type" value="Genomic_DNA"/>
</dbReference>
<gene>
    <name evidence="3" type="ORF">DV961_09765</name>
    <name evidence="2" type="ORF">EGV54_13900</name>
</gene>
<sequence>MKEEFVTDNHKLIVKDNDWDKFANAIKYQNRFHTQNINLQLLNHFLKFTESIIKPEDFLLYRCRISNSEPIDISGMYAPPKEKASAGRLNSQWISHLYLGDDELACIQEVRAGFHDNVYIGEFKLKEPIKVVDLRHFEDKTLDFRDELQLEYYLNRDTFIRISNELAKPANNDDKYIHYLPLQYMSDFIKSSDEKFQGILYKSVMNENATNLLLFNPNLVECERVKKKTIKYIDYQYSR</sequence>
<evidence type="ECO:0000313" key="4">
    <source>
        <dbReference type="Proteomes" id="UP000256409"/>
    </source>
</evidence>
<reference evidence="3" key="1">
    <citation type="journal article" date="2018" name="Vet. Microbiol.">
        <title>Methicillin-resistant staphylococci amongst veterinary personnel, personnel-owned pets, patients and the hospital environment of two small animal veterinary hospitals.</title>
        <authorList>
            <person name="Worthing K.A."/>
            <person name="Brown J."/>
            <person name="Gerber L."/>
            <person name="Abraham S."/>
            <person name="Trott D."/>
            <person name="Norris J.M."/>
        </authorList>
    </citation>
    <scope>NUCLEOTIDE SEQUENCE</scope>
    <source>
        <strain evidence="3">ST496-2</strain>
    </source>
</reference>
<dbReference type="Proteomes" id="UP000600220">
    <property type="component" value="Unassembled WGS sequence"/>
</dbReference>
<evidence type="ECO:0000313" key="5">
    <source>
        <dbReference type="Proteomes" id="UP000600220"/>
    </source>
</evidence>
<accession>A0A3D8ZDL8</accession>
<dbReference type="Proteomes" id="UP000256409">
    <property type="component" value="Unassembled WGS sequence"/>
</dbReference>
<organism evidence="3 4">
    <name type="scientific">Staphylococcus pseudintermedius</name>
    <dbReference type="NCBI Taxonomy" id="283734"/>
    <lineage>
        <taxon>Bacteria</taxon>
        <taxon>Bacillati</taxon>
        <taxon>Bacillota</taxon>
        <taxon>Bacilli</taxon>
        <taxon>Bacillales</taxon>
        <taxon>Staphylococcaceae</taxon>
        <taxon>Staphylococcus</taxon>
        <taxon>Staphylococcus intermedius group</taxon>
    </lineage>
</organism>
<name>A0A3D8ZDL8_STAPS</name>
<proteinExistence type="predicted"/>
<dbReference type="SMART" id="SM00953">
    <property type="entry name" value="RES"/>
    <property type="match status" value="1"/>
</dbReference>
<evidence type="ECO:0000259" key="1">
    <source>
        <dbReference type="SMART" id="SM00953"/>
    </source>
</evidence>
<evidence type="ECO:0000313" key="3">
    <source>
        <dbReference type="EMBL" id="REA80767.1"/>
    </source>
</evidence>
<comment type="caution">
    <text evidence="3">The sequence shown here is derived from an EMBL/GenBank/DDBJ whole genome shotgun (WGS) entry which is preliminary data.</text>
</comment>
<dbReference type="RefSeq" id="WP_015729503.1">
    <property type="nucleotide sequence ID" value="NZ_CP120200.1"/>
</dbReference>
<keyword evidence="5" id="KW-1185">Reference proteome</keyword>
<dbReference type="Pfam" id="PF08808">
    <property type="entry name" value="RES"/>
    <property type="match status" value="1"/>
</dbReference>
<feature type="domain" description="RES" evidence="1">
    <location>
        <begin position="72"/>
        <end position="226"/>
    </location>
</feature>
<dbReference type="EMBL" id="AAXKXX010000045">
    <property type="protein sequence ID" value="EGQ4386127.1"/>
    <property type="molecule type" value="Genomic_DNA"/>
</dbReference>
<evidence type="ECO:0000313" key="2">
    <source>
        <dbReference type="EMBL" id="EGQ4386127.1"/>
    </source>
</evidence>
<dbReference type="AlphaFoldDB" id="A0A3D8ZDL8"/>
<reference evidence="4" key="2">
    <citation type="journal article" date="2018" name="Vet. Microbiol.">
        <title>Molecular epidemiology of methicillin-resistant staphylococci amongst veterinary personnel, personnel-owned pets, patients and the hospital environment of two companion animal veterinary hospitals.</title>
        <authorList>
            <person name="Worthing K.A."/>
            <person name="Brown J."/>
            <person name="Gerber L."/>
            <person name="Abraham S."/>
            <person name="Trott D."/>
            <person name="Norris J.M."/>
        </authorList>
    </citation>
    <scope>NUCLEOTIDE SEQUENCE [LARGE SCALE GENOMIC DNA]</scope>
    <source>
        <strain evidence="4">ST496-2</strain>
    </source>
</reference>
<dbReference type="InterPro" id="IPR014914">
    <property type="entry name" value="RES_dom"/>
</dbReference>
<protein>
    <submittedName>
        <fullName evidence="3">RES domain-containing protein</fullName>
    </submittedName>
</protein>
<reference evidence="2 5" key="3">
    <citation type="submission" date="2018-11" db="EMBL/GenBank/DDBJ databases">
        <authorList>
            <consortium name="Veterinary Laboratory Investigation and Response Network"/>
        </authorList>
    </citation>
    <scope>NUCLEOTIDE SEQUENCE [LARGE SCALE GENOMIC DNA]</scope>
    <source>
        <strain evidence="2 5">SPSE-18-VL-LA-PA-Ryan-0021</strain>
    </source>
</reference>
<dbReference type="OrthoDB" id="648213at2"/>